<evidence type="ECO:0000313" key="3">
    <source>
        <dbReference type="Proteomes" id="UP001209755"/>
    </source>
</evidence>
<dbReference type="InterPro" id="IPR018640">
    <property type="entry name" value="DUF2063"/>
</dbReference>
<name>A0ABT3HA25_9HYPH</name>
<accession>A0ABT3HA25</accession>
<organism evidence="2 3">
    <name type="scientific">Rhodobium gokarnense</name>
    <dbReference type="NCBI Taxonomy" id="364296"/>
    <lineage>
        <taxon>Bacteria</taxon>
        <taxon>Pseudomonadati</taxon>
        <taxon>Pseudomonadota</taxon>
        <taxon>Alphaproteobacteria</taxon>
        <taxon>Hyphomicrobiales</taxon>
        <taxon>Rhodobiaceae</taxon>
        <taxon>Rhodobium</taxon>
    </lineage>
</organism>
<evidence type="ECO:0000259" key="1">
    <source>
        <dbReference type="Pfam" id="PF09836"/>
    </source>
</evidence>
<keyword evidence="3" id="KW-1185">Reference proteome</keyword>
<sequence length="261" mass="28955">MTVSTLAELQDRFQTALLTGDDAVLADIVDSPRENRDILFGVYRNAYLMRLIEILENDYEMLSAYSGEVGFRALARAYALTNPSRQSNARFFGEKLPRFLAETQPWSDTPAVPELAAIECALNDAFDDASAAPMTIGDLAAVPPDDWGALALRPQPFVHRLDLSSNALDIWTALRDGKTPPAPRDLDRTVHLLVYRHDLTSRLRPMDPDEAMMWDQMAKGLSFGVLCEMMATFWDAETAPVRAAGHLQAWITDGLLVQDAA</sequence>
<dbReference type="Pfam" id="PF09836">
    <property type="entry name" value="DUF2063"/>
    <property type="match status" value="1"/>
</dbReference>
<protein>
    <recommendedName>
        <fullName evidence="1">Putative DNA-binding domain-containing protein</fullName>
    </recommendedName>
</protein>
<gene>
    <name evidence="2" type="ORF">M2319_001570</name>
</gene>
<dbReference type="RefSeq" id="WP_264600900.1">
    <property type="nucleotide sequence ID" value="NZ_JAOQNS010000004.1"/>
</dbReference>
<feature type="domain" description="Putative DNA-binding" evidence="1">
    <location>
        <begin position="8"/>
        <end position="100"/>
    </location>
</feature>
<comment type="caution">
    <text evidence="2">The sequence shown here is derived from an EMBL/GenBank/DDBJ whole genome shotgun (WGS) entry which is preliminary data.</text>
</comment>
<dbReference type="Proteomes" id="UP001209755">
    <property type="component" value="Unassembled WGS sequence"/>
</dbReference>
<evidence type="ECO:0000313" key="2">
    <source>
        <dbReference type="EMBL" id="MCW2307239.1"/>
    </source>
</evidence>
<proteinExistence type="predicted"/>
<reference evidence="3" key="1">
    <citation type="submission" date="2023-07" db="EMBL/GenBank/DDBJ databases">
        <title>Genome sequencing of Purple Non-Sulfur Bacteria from various extreme environments.</title>
        <authorList>
            <person name="Mayer M."/>
        </authorList>
    </citation>
    <scope>NUCLEOTIDE SEQUENCE [LARGE SCALE GENOMIC DNA]</scope>
    <source>
        <strain evidence="3">DSM 17935</strain>
    </source>
</reference>
<dbReference type="EMBL" id="JAOQNS010000004">
    <property type="protein sequence ID" value="MCW2307239.1"/>
    <property type="molecule type" value="Genomic_DNA"/>
</dbReference>